<accession>A0A820JQF7</accession>
<feature type="non-terminal residue" evidence="1">
    <location>
        <position position="37"/>
    </location>
</feature>
<reference evidence="1" key="1">
    <citation type="submission" date="2021-02" db="EMBL/GenBank/DDBJ databases">
        <authorList>
            <person name="Nowell W R."/>
        </authorList>
    </citation>
    <scope>NUCLEOTIDE SEQUENCE</scope>
</reference>
<dbReference type="Proteomes" id="UP000663881">
    <property type="component" value="Unassembled WGS sequence"/>
</dbReference>
<sequence length="37" mass="4018">MVSAAIGFGKPYWATAFGEQKFSGLVGWILRTMIPDA</sequence>
<proteinExistence type="predicted"/>
<gene>
    <name evidence="1" type="ORF">OKA104_LOCUS47742</name>
</gene>
<evidence type="ECO:0000313" key="1">
    <source>
        <dbReference type="EMBL" id="CAF4330464.1"/>
    </source>
</evidence>
<name>A0A820JQF7_9BILA</name>
<organism evidence="1 2">
    <name type="scientific">Adineta steineri</name>
    <dbReference type="NCBI Taxonomy" id="433720"/>
    <lineage>
        <taxon>Eukaryota</taxon>
        <taxon>Metazoa</taxon>
        <taxon>Spiralia</taxon>
        <taxon>Gnathifera</taxon>
        <taxon>Rotifera</taxon>
        <taxon>Eurotatoria</taxon>
        <taxon>Bdelloidea</taxon>
        <taxon>Adinetida</taxon>
        <taxon>Adinetidae</taxon>
        <taxon>Adineta</taxon>
    </lineage>
</organism>
<dbReference type="AlphaFoldDB" id="A0A820JQF7"/>
<comment type="caution">
    <text evidence="1">The sequence shown here is derived from an EMBL/GenBank/DDBJ whole genome shotgun (WGS) entry which is preliminary data.</text>
</comment>
<evidence type="ECO:0000313" key="2">
    <source>
        <dbReference type="Proteomes" id="UP000663881"/>
    </source>
</evidence>
<dbReference type="EMBL" id="CAJOAY010019450">
    <property type="protein sequence ID" value="CAF4330464.1"/>
    <property type="molecule type" value="Genomic_DNA"/>
</dbReference>
<protein>
    <submittedName>
        <fullName evidence="1">Uncharacterized protein</fullName>
    </submittedName>
</protein>